<organism evidence="1 2">
    <name type="scientific">Dichomitus squalens</name>
    <dbReference type="NCBI Taxonomy" id="114155"/>
    <lineage>
        <taxon>Eukaryota</taxon>
        <taxon>Fungi</taxon>
        <taxon>Dikarya</taxon>
        <taxon>Basidiomycota</taxon>
        <taxon>Agaricomycotina</taxon>
        <taxon>Agaricomycetes</taxon>
        <taxon>Polyporales</taxon>
        <taxon>Polyporaceae</taxon>
        <taxon>Dichomitus</taxon>
    </lineage>
</organism>
<evidence type="ECO:0000313" key="1">
    <source>
        <dbReference type="EMBL" id="TBU59650.1"/>
    </source>
</evidence>
<dbReference type="EMBL" id="ML145112">
    <property type="protein sequence ID" value="TBU59650.1"/>
    <property type="molecule type" value="Genomic_DNA"/>
</dbReference>
<evidence type="ECO:0000313" key="2">
    <source>
        <dbReference type="Proteomes" id="UP000292082"/>
    </source>
</evidence>
<accession>A0A4Q9NFM5</accession>
<gene>
    <name evidence="1" type="ORF">BD310DRAFT_849083</name>
</gene>
<reference evidence="1 2" key="1">
    <citation type="submission" date="2019-01" db="EMBL/GenBank/DDBJ databases">
        <title>Draft genome sequences of three monokaryotic isolates of the white-rot basidiomycete fungus Dichomitus squalens.</title>
        <authorList>
            <consortium name="DOE Joint Genome Institute"/>
            <person name="Lopez S.C."/>
            <person name="Andreopoulos B."/>
            <person name="Pangilinan J."/>
            <person name="Lipzen A."/>
            <person name="Riley R."/>
            <person name="Ahrendt S."/>
            <person name="Ng V."/>
            <person name="Barry K."/>
            <person name="Daum C."/>
            <person name="Grigoriev I.V."/>
            <person name="Hilden K.S."/>
            <person name="Makela M.R."/>
            <person name="de Vries R.P."/>
        </authorList>
    </citation>
    <scope>NUCLEOTIDE SEQUENCE [LARGE SCALE GENOMIC DNA]</scope>
    <source>
        <strain evidence="1 2">CBS 464.89</strain>
    </source>
</reference>
<proteinExistence type="predicted"/>
<name>A0A4Q9NFM5_9APHY</name>
<sequence>MYARALTLFFFAVSTLVAASPIDSQQANVIAANNNVACSGPGGCKGANSTNAVDAASTSDASRSLTVSSGAVVAVVVFSSLL</sequence>
<protein>
    <submittedName>
        <fullName evidence="1">Uncharacterized protein</fullName>
    </submittedName>
</protein>
<keyword evidence="2" id="KW-1185">Reference proteome</keyword>
<dbReference type="Proteomes" id="UP000292082">
    <property type="component" value="Unassembled WGS sequence"/>
</dbReference>
<dbReference type="AlphaFoldDB" id="A0A4Q9NFM5"/>